<dbReference type="PANTHER" id="PTHR32057">
    <property type="entry name" value="PROTEIN ADENYLYLTRANSFERASE SELO, MITOCHONDRIAL"/>
    <property type="match status" value="1"/>
</dbReference>
<comment type="catalytic activity">
    <reaction evidence="8">
        <text>L-tyrosyl-[protein] + UTP = O-(5'-uridylyl)-L-tyrosyl-[protein] + diphosphate</text>
        <dbReference type="Rhea" id="RHEA:83887"/>
        <dbReference type="Rhea" id="RHEA-COMP:10136"/>
        <dbReference type="Rhea" id="RHEA-COMP:20238"/>
        <dbReference type="ChEBI" id="CHEBI:33019"/>
        <dbReference type="ChEBI" id="CHEBI:46398"/>
        <dbReference type="ChEBI" id="CHEBI:46858"/>
        <dbReference type="ChEBI" id="CHEBI:90602"/>
    </reaction>
</comment>
<comment type="cofactor">
    <cofactor evidence="8">
        <name>Mg(2+)</name>
        <dbReference type="ChEBI" id="CHEBI:18420"/>
    </cofactor>
    <cofactor evidence="8">
        <name>Mn(2+)</name>
        <dbReference type="ChEBI" id="CHEBI:29035"/>
    </cofactor>
</comment>
<accession>A0ABW8NH50</accession>
<keyword evidence="4 8" id="KW-0479">Metal-binding</keyword>
<evidence type="ECO:0000256" key="2">
    <source>
        <dbReference type="ARBA" id="ARBA00022679"/>
    </source>
</evidence>
<comment type="catalytic activity">
    <reaction evidence="8">
        <text>L-seryl-[protein] + ATP = 3-O-(5'-adenylyl)-L-seryl-[protein] + diphosphate</text>
        <dbReference type="Rhea" id="RHEA:58120"/>
        <dbReference type="Rhea" id="RHEA-COMP:9863"/>
        <dbReference type="Rhea" id="RHEA-COMP:15073"/>
        <dbReference type="ChEBI" id="CHEBI:29999"/>
        <dbReference type="ChEBI" id="CHEBI:30616"/>
        <dbReference type="ChEBI" id="CHEBI:33019"/>
        <dbReference type="ChEBI" id="CHEBI:142516"/>
        <dbReference type="EC" id="2.7.7.108"/>
    </reaction>
</comment>
<dbReference type="EMBL" id="JBBKTX010000007">
    <property type="protein sequence ID" value="MFK4752293.1"/>
    <property type="molecule type" value="Genomic_DNA"/>
</dbReference>
<proteinExistence type="inferred from homology"/>
<reference evidence="9 10" key="1">
    <citation type="submission" date="2024-03" db="EMBL/GenBank/DDBJ databases">
        <title>High-quality draft genome sequence of Oceanobacter sp. wDCs-4.</title>
        <authorList>
            <person name="Dong C."/>
        </authorList>
    </citation>
    <scope>NUCLEOTIDE SEQUENCE [LARGE SCALE GENOMIC DNA]</scope>
    <source>
        <strain evidence="10">wDCs-4</strain>
    </source>
</reference>
<comment type="catalytic activity">
    <reaction evidence="8">
        <text>L-tyrosyl-[protein] + ATP = O-(5'-adenylyl)-L-tyrosyl-[protein] + diphosphate</text>
        <dbReference type="Rhea" id="RHEA:54288"/>
        <dbReference type="Rhea" id="RHEA-COMP:10136"/>
        <dbReference type="Rhea" id="RHEA-COMP:13846"/>
        <dbReference type="ChEBI" id="CHEBI:30616"/>
        <dbReference type="ChEBI" id="CHEBI:33019"/>
        <dbReference type="ChEBI" id="CHEBI:46858"/>
        <dbReference type="ChEBI" id="CHEBI:83624"/>
        <dbReference type="EC" id="2.7.7.108"/>
    </reaction>
</comment>
<dbReference type="EC" id="2.7.7.-" evidence="8"/>
<feature type="binding site" evidence="8">
    <location>
        <position position="93"/>
    </location>
    <ligand>
        <name>ATP</name>
        <dbReference type="ChEBI" id="CHEBI:30616"/>
    </ligand>
</feature>
<keyword evidence="6 8" id="KW-0067">ATP-binding</keyword>
<dbReference type="PANTHER" id="PTHR32057:SF14">
    <property type="entry name" value="PROTEIN ADENYLYLTRANSFERASE SELO, MITOCHONDRIAL"/>
    <property type="match status" value="1"/>
</dbReference>
<feature type="binding site" evidence="8">
    <location>
        <position position="127"/>
    </location>
    <ligand>
        <name>ATP</name>
        <dbReference type="ChEBI" id="CHEBI:30616"/>
    </ligand>
</feature>
<comment type="catalytic activity">
    <reaction evidence="8">
        <text>L-threonyl-[protein] + ATP = 3-O-(5'-adenylyl)-L-threonyl-[protein] + diphosphate</text>
        <dbReference type="Rhea" id="RHEA:54292"/>
        <dbReference type="Rhea" id="RHEA-COMP:11060"/>
        <dbReference type="Rhea" id="RHEA-COMP:13847"/>
        <dbReference type="ChEBI" id="CHEBI:30013"/>
        <dbReference type="ChEBI" id="CHEBI:30616"/>
        <dbReference type="ChEBI" id="CHEBI:33019"/>
        <dbReference type="ChEBI" id="CHEBI:138113"/>
        <dbReference type="EC" id="2.7.7.108"/>
    </reaction>
</comment>
<feature type="binding site" evidence="8">
    <location>
        <position position="178"/>
    </location>
    <ligand>
        <name>ATP</name>
        <dbReference type="ChEBI" id="CHEBI:30616"/>
    </ligand>
</feature>
<comment type="similarity">
    <text evidence="1 8">Belongs to the SELO family.</text>
</comment>
<feature type="binding site" evidence="8">
    <location>
        <position position="95"/>
    </location>
    <ligand>
        <name>ATP</name>
        <dbReference type="ChEBI" id="CHEBI:30616"/>
    </ligand>
</feature>
<gene>
    <name evidence="8" type="primary">ydiU</name>
    <name evidence="8" type="synonym">selO</name>
    <name evidence="9" type="ORF">WG929_07715</name>
</gene>
<keyword evidence="2 8" id="KW-0808">Transferase</keyword>
<dbReference type="RefSeq" id="WP_416205589.1">
    <property type="nucleotide sequence ID" value="NZ_JBBKTX010000007.1"/>
</dbReference>
<dbReference type="Proteomes" id="UP001620597">
    <property type="component" value="Unassembled WGS sequence"/>
</dbReference>
<organism evidence="9 10">
    <name type="scientific">Oceanobacter antarcticus</name>
    <dbReference type="NCBI Taxonomy" id="3133425"/>
    <lineage>
        <taxon>Bacteria</taxon>
        <taxon>Pseudomonadati</taxon>
        <taxon>Pseudomonadota</taxon>
        <taxon>Gammaproteobacteria</taxon>
        <taxon>Oceanospirillales</taxon>
        <taxon>Oceanospirillaceae</taxon>
        <taxon>Oceanobacter</taxon>
    </lineage>
</organism>
<dbReference type="EC" id="2.7.7.108" evidence="8"/>
<feature type="binding site" evidence="8">
    <location>
        <position position="264"/>
    </location>
    <ligand>
        <name>Mg(2+)</name>
        <dbReference type="ChEBI" id="CHEBI:18420"/>
    </ligand>
</feature>
<protein>
    <recommendedName>
        <fullName evidence="8">Protein nucleotidyltransferase YdiU</fullName>
        <ecNumber evidence="8">2.7.7.-</ecNumber>
    </recommendedName>
    <alternativeName>
        <fullName evidence="8">Protein adenylyltransferase YdiU</fullName>
        <ecNumber evidence="8">2.7.7.108</ecNumber>
    </alternativeName>
    <alternativeName>
        <fullName evidence="8">Protein uridylyltransferase YdiU</fullName>
        <ecNumber evidence="8">2.7.7.-</ecNumber>
    </alternativeName>
</protein>
<name>A0ABW8NH50_9GAMM</name>
<evidence type="ECO:0000256" key="4">
    <source>
        <dbReference type="ARBA" id="ARBA00022723"/>
    </source>
</evidence>
<dbReference type="Pfam" id="PF02696">
    <property type="entry name" value="SelO"/>
    <property type="match status" value="1"/>
</dbReference>
<dbReference type="NCBIfam" id="NF000658">
    <property type="entry name" value="PRK00029.1"/>
    <property type="match status" value="1"/>
</dbReference>
<keyword evidence="3 8" id="KW-0548">Nucleotidyltransferase</keyword>
<dbReference type="HAMAP" id="MF_00692">
    <property type="entry name" value="SelO"/>
    <property type="match status" value="1"/>
</dbReference>
<sequence length="490" mass="55928">MKTWQNLDELTLSSHYATLPESWYHAIEPTPLPDPAIVSVNHMVAEQLHINPCSLDPHQLAAWLGGHTLPPGARPLAMKYSGHQFGVYNPQLGDGRGLLLGELEIDGERWDLHLKGAGQTRYSRMGDGRAVLRSSLREYLVGEALTHLGIPSTRALAVCVSSQKIQRERVELAATILRVSRCHIRFGHFEHLYYTRQFDGLKQLADYCLDRYYPDCQSADNPYLAMFQHISQRSADMVAGWQAYGFLHGVMNTDNMSILGETFDHGPFAFIDRWKENAVYNHTDQEGRYAFDQQPDVIHWNLSALAQALTPLVPVDDLKAALEQFPERYAAAYQQRMSLRLGLATSQPGDDELIRHWRDLLNQHQADYNPLYRALSEAQQSDDGQPGLNHLDLAPWQTMLNDWLPQYQQRLQQETCNAETRRHAMLAVNPAYTLRTHVAQHLIDRAEEGDYQPLNDWLTILQNPFDEHPGFEQWRRAPDTRGLVMLSCSS</sequence>
<feature type="binding site" evidence="8">
    <location>
        <position position="128"/>
    </location>
    <ligand>
        <name>ATP</name>
        <dbReference type="ChEBI" id="CHEBI:30616"/>
    </ligand>
</feature>
<keyword evidence="10" id="KW-1185">Reference proteome</keyword>
<comment type="catalytic activity">
    <reaction evidence="8">
        <text>L-seryl-[protein] + UTP = O-(5'-uridylyl)-L-seryl-[protein] + diphosphate</text>
        <dbReference type="Rhea" id="RHEA:64604"/>
        <dbReference type="Rhea" id="RHEA-COMP:9863"/>
        <dbReference type="Rhea" id="RHEA-COMP:16635"/>
        <dbReference type="ChEBI" id="CHEBI:29999"/>
        <dbReference type="ChEBI" id="CHEBI:33019"/>
        <dbReference type="ChEBI" id="CHEBI:46398"/>
        <dbReference type="ChEBI" id="CHEBI:156051"/>
    </reaction>
</comment>
<comment type="catalytic activity">
    <reaction evidence="8">
        <text>L-histidyl-[protein] + UTP = N(tele)-(5'-uridylyl)-L-histidyl-[protein] + diphosphate</text>
        <dbReference type="Rhea" id="RHEA:83891"/>
        <dbReference type="Rhea" id="RHEA-COMP:9745"/>
        <dbReference type="Rhea" id="RHEA-COMP:20239"/>
        <dbReference type="ChEBI" id="CHEBI:29979"/>
        <dbReference type="ChEBI" id="CHEBI:33019"/>
        <dbReference type="ChEBI" id="CHEBI:46398"/>
        <dbReference type="ChEBI" id="CHEBI:233474"/>
    </reaction>
</comment>
<evidence type="ECO:0000256" key="5">
    <source>
        <dbReference type="ARBA" id="ARBA00022741"/>
    </source>
</evidence>
<comment type="function">
    <text evidence="8">Nucleotidyltransferase involved in the post-translational modification of proteins. It can catalyze the addition of adenosine monophosphate (AMP) or uridine monophosphate (UMP) to a protein, resulting in modifications known as AMPylation and UMPylation.</text>
</comment>
<keyword evidence="8" id="KW-0464">Manganese</keyword>
<feature type="binding site" evidence="8">
    <location>
        <position position="255"/>
    </location>
    <ligand>
        <name>Mg(2+)</name>
        <dbReference type="ChEBI" id="CHEBI:18420"/>
    </ligand>
</feature>
<feature type="binding site" evidence="8">
    <location>
        <position position="264"/>
    </location>
    <ligand>
        <name>ATP</name>
        <dbReference type="ChEBI" id="CHEBI:30616"/>
    </ligand>
</feature>
<feature type="binding site" evidence="8">
    <location>
        <position position="185"/>
    </location>
    <ligand>
        <name>ATP</name>
        <dbReference type="ChEBI" id="CHEBI:30616"/>
    </ligand>
</feature>
<evidence type="ECO:0000313" key="9">
    <source>
        <dbReference type="EMBL" id="MFK4752293.1"/>
    </source>
</evidence>
<feature type="binding site" evidence="8">
    <location>
        <position position="96"/>
    </location>
    <ligand>
        <name>ATP</name>
        <dbReference type="ChEBI" id="CHEBI:30616"/>
    </ligand>
</feature>
<keyword evidence="5 8" id="KW-0547">Nucleotide-binding</keyword>
<evidence type="ECO:0000256" key="8">
    <source>
        <dbReference type="HAMAP-Rule" id="MF_00692"/>
    </source>
</evidence>
<evidence type="ECO:0000256" key="3">
    <source>
        <dbReference type="ARBA" id="ARBA00022695"/>
    </source>
</evidence>
<evidence type="ECO:0000256" key="1">
    <source>
        <dbReference type="ARBA" id="ARBA00009747"/>
    </source>
</evidence>
<dbReference type="InterPro" id="IPR003846">
    <property type="entry name" value="SelO"/>
</dbReference>
<comment type="caution">
    <text evidence="9">The sequence shown here is derived from an EMBL/GenBank/DDBJ whole genome shotgun (WGS) entry which is preliminary data.</text>
</comment>
<evidence type="ECO:0000256" key="7">
    <source>
        <dbReference type="ARBA" id="ARBA00022842"/>
    </source>
</evidence>
<evidence type="ECO:0000256" key="6">
    <source>
        <dbReference type="ARBA" id="ARBA00022840"/>
    </source>
</evidence>
<evidence type="ECO:0000313" key="10">
    <source>
        <dbReference type="Proteomes" id="UP001620597"/>
    </source>
</evidence>
<feature type="binding site" evidence="8">
    <location>
        <position position="115"/>
    </location>
    <ligand>
        <name>ATP</name>
        <dbReference type="ChEBI" id="CHEBI:30616"/>
    </ligand>
</feature>
<feature type="active site" description="Proton acceptor" evidence="8">
    <location>
        <position position="254"/>
    </location>
</feature>
<keyword evidence="7 8" id="KW-0460">Magnesium</keyword>